<dbReference type="Gene3D" id="2.160.20.10">
    <property type="entry name" value="Single-stranded right-handed beta-helix, Pectin lyase-like"/>
    <property type="match status" value="1"/>
</dbReference>
<accession>X1KPU2</accession>
<gene>
    <name evidence="2" type="ORF">S03H2_63332</name>
</gene>
<feature type="non-terminal residue" evidence="2">
    <location>
        <position position="1"/>
    </location>
</feature>
<feature type="domain" description="Periplasmic copper-binding protein NosD beta helix" evidence="1">
    <location>
        <begin position="4"/>
        <end position="103"/>
    </location>
</feature>
<protein>
    <recommendedName>
        <fullName evidence="1">Periplasmic copper-binding protein NosD beta helix domain-containing protein</fullName>
    </recommendedName>
</protein>
<dbReference type="AlphaFoldDB" id="X1KPU2"/>
<evidence type="ECO:0000313" key="2">
    <source>
        <dbReference type="EMBL" id="GAH84018.1"/>
    </source>
</evidence>
<proteinExistence type="predicted"/>
<name>X1KPU2_9ZZZZ</name>
<reference evidence="2" key="1">
    <citation type="journal article" date="2014" name="Front. Microbiol.">
        <title>High frequency of phylogenetically diverse reductive dehalogenase-homologous genes in deep subseafloor sedimentary metagenomes.</title>
        <authorList>
            <person name="Kawai M."/>
            <person name="Futagami T."/>
            <person name="Toyoda A."/>
            <person name="Takaki Y."/>
            <person name="Nishi S."/>
            <person name="Hori S."/>
            <person name="Arai W."/>
            <person name="Tsubouchi T."/>
            <person name="Morono Y."/>
            <person name="Uchiyama I."/>
            <person name="Ito T."/>
            <person name="Fujiyama A."/>
            <person name="Inagaki F."/>
            <person name="Takami H."/>
        </authorList>
    </citation>
    <scope>NUCLEOTIDE SEQUENCE</scope>
    <source>
        <strain evidence="2">Expedition CK06-06</strain>
    </source>
</reference>
<comment type="caution">
    <text evidence="2">The sequence shown here is derived from an EMBL/GenBank/DDBJ whole genome shotgun (WGS) entry which is preliminary data.</text>
</comment>
<evidence type="ECO:0000259" key="1">
    <source>
        <dbReference type="Pfam" id="PF05048"/>
    </source>
</evidence>
<dbReference type="InterPro" id="IPR012334">
    <property type="entry name" value="Pectin_lyas_fold"/>
</dbReference>
<dbReference type="EMBL" id="BARU01041023">
    <property type="protein sequence ID" value="GAH84018.1"/>
    <property type="molecule type" value="Genomic_DNA"/>
</dbReference>
<dbReference type="InterPro" id="IPR011050">
    <property type="entry name" value="Pectin_lyase_fold/virulence"/>
</dbReference>
<sequence>AMSFDDCKDSIIRNNRLITGAENDLVCDVGIQFNGGDGKYCHNTIIEDNQIIEAVEATGKGIYIHISCTATGAVIRRNKIQLSGAGIGIDDDTNKAMVYDNYVFHVGGTGYDINNSLAAQNINNDSGTTVEDVPNMT</sequence>
<dbReference type="SUPFAM" id="SSF51126">
    <property type="entry name" value="Pectin lyase-like"/>
    <property type="match status" value="1"/>
</dbReference>
<organism evidence="2">
    <name type="scientific">marine sediment metagenome</name>
    <dbReference type="NCBI Taxonomy" id="412755"/>
    <lineage>
        <taxon>unclassified sequences</taxon>
        <taxon>metagenomes</taxon>
        <taxon>ecological metagenomes</taxon>
    </lineage>
</organism>
<dbReference type="InterPro" id="IPR007742">
    <property type="entry name" value="NosD_dom"/>
</dbReference>
<dbReference type="Pfam" id="PF05048">
    <property type="entry name" value="NosD"/>
    <property type="match status" value="1"/>
</dbReference>